<dbReference type="PROSITE" id="PS50011">
    <property type="entry name" value="PROTEIN_KINASE_DOM"/>
    <property type="match status" value="1"/>
</dbReference>
<gene>
    <name evidence="9" type="ordered locus">Npun_F2670</name>
</gene>
<dbReference type="eggNOG" id="COG4191">
    <property type="taxonomic scope" value="Bacteria"/>
</dbReference>
<feature type="domain" description="Histidine kinase" evidence="8">
    <location>
        <begin position="1597"/>
        <end position="1851"/>
    </location>
</feature>
<dbReference type="InterPro" id="IPR003594">
    <property type="entry name" value="HATPase_dom"/>
</dbReference>
<dbReference type="Gene3D" id="3.40.50.300">
    <property type="entry name" value="P-loop containing nucleotide triphosphate hydrolases"/>
    <property type="match status" value="1"/>
</dbReference>
<evidence type="ECO:0000256" key="3">
    <source>
        <dbReference type="ARBA" id="ARBA00022553"/>
    </source>
</evidence>
<dbReference type="PRINTS" id="PR00344">
    <property type="entry name" value="BCTRLSENSOR"/>
</dbReference>
<dbReference type="Pfam" id="PF02518">
    <property type="entry name" value="HATPase_c"/>
    <property type="match status" value="1"/>
</dbReference>
<dbReference type="InterPro" id="IPR008271">
    <property type="entry name" value="Ser/Thr_kinase_AS"/>
</dbReference>
<proteinExistence type="predicted"/>
<keyword evidence="6" id="KW-0175">Coiled coil</keyword>
<dbReference type="EnsemblBacteria" id="ACC81220">
    <property type="protein sequence ID" value="ACC81220"/>
    <property type="gene ID" value="Npun_F2670"/>
</dbReference>
<feature type="coiled-coil region" evidence="6">
    <location>
        <begin position="1536"/>
        <end position="1578"/>
    </location>
</feature>
<dbReference type="Pfam" id="PF13191">
    <property type="entry name" value="AAA_16"/>
    <property type="match status" value="1"/>
</dbReference>
<dbReference type="EC" id="2.7.13.3" evidence="2"/>
<dbReference type="SUPFAM" id="SSF55874">
    <property type="entry name" value="ATPase domain of HSP90 chaperone/DNA topoisomerase II/histidine kinase"/>
    <property type="match status" value="1"/>
</dbReference>
<reference evidence="9 10" key="2">
    <citation type="journal article" date="2013" name="Plant Physiol.">
        <title>A Nostoc punctiforme Sugar Transporter Necessary to Establish a Cyanobacterium-Plant Symbiosis.</title>
        <authorList>
            <person name="Ekman M."/>
            <person name="Picossi S."/>
            <person name="Campbell E.L."/>
            <person name="Meeks J.C."/>
            <person name="Flores E."/>
        </authorList>
    </citation>
    <scope>NUCLEOTIDE SEQUENCE [LARGE SCALE GENOMIC DNA]</scope>
    <source>
        <strain evidence="10">ATCC 29133 / PCC 73102</strain>
    </source>
</reference>
<comment type="catalytic activity">
    <reaction evidence="1">
        <text>ATP + protein L-histidine = ADP + protein N-phospho-L-histidine.</text>
        <dbReference type="EC" id="2.7.13.3"/>
    </reaction>
</comment>
<dbReference type="GO" id="GO:0005524">
    <property type="term" value="F:ATP binding"/>
    <property type="evidence" value="ECO:0007669"/>
    <property type="project" value="InterPro"/>
</dbReference>
<dbReference type="InterPro" id="IPR036890">
    <property type="entry name" value="HATPase_C_sf"/>
</dbReference>
<organism evidence="9 10">
    <name type="scientific">Nostoc punctiforme (strain ATCC 29133 / PCC 73102)</name>
    <dbReference type="NCBI Taxonomy" id="63737"/>
    <lineage>
        <taxon>Bacteria</taxon>
        <taxon>Bacillati</taxon>
        <taxon>Cyanobacteriota</taxon>
        <taxon>Cyanophyceae</taxon>
        <taxon>Nostocales</taxon>
        <taxon>Nostocaceae</taxon>
        <taxon>Nostoc</taxon>
    </lineage>
</organism>
<dbReference type="STRING" id="63737.Npun_F2670"/>
<dbReference type="PANTHER" id="PTHR43642:SF1">
    <property type="entry name" value="HYBRID SIGNAL TRANSDUCTION HISTIDINE KINASE G"/>
    <property type="match status" value="1"/>
</dbReference>
<dbReference type="InterPro" id="IPR029016">
    <property type="entry name" value="GAF-like_dom_sf"/>
</dbReference>
<evidence type="ECO:0000256" key="4">
    <source>
        <dbReference type="ARBA" id="ARBA00022777"/>
    </source>
</evidence>
<dbReference type="Gene3D" id="3.30.565.10">
    <property type="entry name" value="Histidine kinase-like ATPase, C-terminal domain"/>
    <property type="match status" value="1"/>
</dbReference>
<accession>B2ITI9</accession>
<dbReference type="eggNOG" id="COG3899">
    <property type="taxonomic scope" value="Bacteria"/>
</dbReference>
<dbReference type="InterPro" id="IPR004358">
    <property type="entry name" value="Sig_transdc_His_kin-like_C"/>
</dbReference>
<dbReference type="PROSITE" id="PS50109">
    <property type="entry name" value="HIS_KIN"/>
    <property type="match status" value="1"/>
</dbReference>
<evidence type="ECO:0000313" key="9">
    <source>
        <dbReference type="EMBL" id="ACC81220.1"/>
    </source>
</evidence>
<feature type="domain" description="Protein kinase" evidence="7">
    <location>
        <begin position="3"/>
        <end position="287"/>
    </location>
</feature>
<protein>
    <recommendedName>
        <fullName evidence="2">histidine kinase</fullName>
        <ecNumber evidence="2">2.7.13.3</ecNumber>
    </recommendedName>
</protein>
<dbReference type="SMART" id="SM00220">
    <property type="entry name" value="S_TKc"/>
    <property type="match status" value="1"/>
</dbReference>
<dbReference type="InterPro" id="IPR041664">
    <property type="entry name" value="AAA_16"/>
</dbReference>
<dbReference type="InterPro" id="IPR011009">
    <property type="entry name" value="Kinase-like_dom_sf"/>
</dbReference>
<dbReference type="Pfam" id="PF01590">
    <property type="entry name" value="GAF"/>
    <property type="match status" value="1"/>
</dbReference>
<evidence type="ECO:0000259" key="8">
    <source>
        <dbReference type="PROSITE" id="PS50109"/>
    </source>
</evidence>
<dbReference type="SMART" id="SM00388">
    <property type="entry name" value="HisKA"/>
    <property type="match status" value="1"/>
</dbReference>
<dbReference type="InterPro" id="IPR000719">
    <property type="entry name" value="Prot_kinase_dom"/>
</dbReference>
<dbReference type="HOGENOM" id="CLU_000445_34_2_3"/>
<dbReference type="CDD" id="cd00082">
    <property type="entry name" value="HisKA"/>
    <property type="match status" value="1"/>
</dbReference>
<dbReference type="SUPFAM" id="SSF47384">
    <property type="entry name" value="Homodimeric domain of signal transducing histidine kinase"/>
    <property type="match status" value="1"/>
</dbReference>
<dbReference type="Proteomes" id="UP000001191">
    <property type="component" value="Chromosome"/>
</dbReference>
<dbReference type="PANTHER" id="PTHR43642">
    <property type="entry name" value="HYBRID SIGNAL TRANSDUCTION HISTIDINE KINASE G"/>
    <property type="match status" value="1"/>
</dbReference>
<dbReference type="SUPFAM" id="SSF55781">
    <property type="entry name" value="GAF domain-like"/>
    <property type="match status" value="1"/>
</dbReference>
<dbReference type="CDD" id="cd14014">
    <property type="entry name" value="STKc_PknB_like"/>
    <property type="match status" value="1"/>
</dbReference>
<dbReference type="Gene3D" id="3.30.450.40">
    <property type="match status" value="1"/>
</dbReference>
<dbReference type="Gene3D" id="1.10.287.130">
    <property type="match status" value="1"/>
</dbReference>
<dbReference type="EMBL" id="CP001037">
    <property type="protein sequence ID" value="ACC81220.1"/>
    <property type="molecule type" value="Genomic_DNA"/>
</dbReference>
<dbReference type="SUPFAM" id="SSF56112">
    <property type="entry name" value="Protein kinase-like (PK-like)"/>
    <property type="match status" value="1"/>
</dbReference>
<dbReference type="InterPro" id="IPR036097">
    <property type="entry name" value="HisK_dim/P_sf"/>
</dbReference>
<evidence type="ECO:0000256" key="5">
    <source>
        <dbReference type="ARBA" id="ARBA00023012"/>
    </source>
</evidence>
<evidence type="ECO:0000313" key="10">
    <source>
        <dbReference type="Proteomes" id="UP000001191"/>
    </source>
</evidence>
<dbReference type="InterPro" id="IPR027417">
    <property type="entry name" value="P-loop_NTPase"/>
</dbReference>
<dbReference type="PhylomeDB" id="B2ITI9"/>
<dbReference type="KEGG" id="npu:Npun_F2670"/>
<evidence type="ECO:0000256" key="2">
    <source>
        <dbReference type="ARBA" id="ARBA00012438"/>
    </source>
</evidence>
<dbReference type="InterPro" id="IPR053159">
    <property type="entry name" value="Hybrid_Histidine_Kinase"/>
</dbReference>
<evidence type="ECO:0000256" key="6">
    <source>
        <dbReference type="SAM" id="Coils"/>
    </source>
</evidence>
<dbReference type="InterPro" id="IPR003018">
    <property type="entry name" value="GAF"/>
</dbReference>
<dbReference type="SUPFAM" id="SSF52540">
    <property type="entry name" value="P-loop containing nucleoside triphosphate hydrolases"/>
    <property type="match status" value="1"/>
</dbReference>
<keyword evidence="4 9" id="KW-0418">Kinase</keyword>
<keyword evidence="3" id="KW-0597">Phosphoprotein</keyword>
<keyword evidence="5" id="KW-0902">Two-component regulatory system</keyword>
<evidence type="ECO:0000256" key="1">
    <source>
        <dbReference type="ARBA" id="ARBA00000085"/>
    </source>
</evidence>
<dbReference type="RefSeq" id="WP_012409214.1">
    <property type="nucleotide sequence ID" value="NC_010628.1"/>
</dbReference>
<dbReference type="Pfam" id="PF00069">
    <property type="entry name" value="Pkinase"/>
    <property type="match status" value="1"/>
</dbReference>
<dbReference type="InterPro" id="IPR005467">
    <property type="entry name" value="His_kinase_dom"/>
</dbReference>
<dbReference type="InterPro" id="IPR003661">
    <property type="entry name" value="HisK_dim/P_dom"/>
</dbReference>
<dbReference type="PROSITE" id="PS00108">
    <property type="entry name" value="PROTEIN_KINASE_ST"/>
    <property type="match status" value="1"/>
</dbReference>
<sequence length="1867" mass="209799">MVENRVDVPGYGIGERIYTSTRTLVYRGWREADQTPVVIKLLKNSYPSVIELAQFRNQYSITKILNVPGVVRIYSLENCQNRPALILEDFGGISLKEYTAFRRKGLGEIGNQENSSSLHPDFLTEFLQIAIALADILADLYHHEIIHKDIKPANILINPTTKQVKLIDFSIASLLPRVNQLSTSPTVLEGTLAYLSPEQTGRMNRGIDYRTDFYSLGVTFYELLTGQLPFQSDDLMELVHCHIAKQPPLLNDRGEIPQILCDIVMKLMAKNAEDRYQSALGLKHDLQICLDQLQSSGNITPFRLGRRDVCDRFAIPEKLYGRETEVAMLLATFERLRQGTSEMILVAGSSGIGKTAIVNEVHKPITRQRGYFIKGKFDQFNRNIPFFALVQAFRDLMAQLLTESDAQIDQWKTQILSTLGESGQVIIEVIPELERIIGKQPSLPELSGSAVQSRFNLLFQKFIQVFTTQEHPLVIFLDDLQWADSASLKLMHLLMSEASNSYLLVIGAYRDNEVFSAHPLMLTIEEMRQEAITVSNILLSALTETDLNQLIADTLKYSTEQATAIANLVYQRTKGNPFFTNQFLKSLHEDGLIAFASRTGDWQCNLVKIRALSFTEDIVEFVALQLHKLPPQTQDVLKLAACIGNQFDLETISVVYQKSPVQTAADLWPALKDELILPSGEGYTFFQDESVVMDDLTNDNTPIIITYKFFHDRIQQAAYSLIPDYQKPATHLKIGQLLLSNTPETEQELLIFEIVNQLNIGIELIASQTDRERLAQLNLLAGKKAKSSTAYQVAIEYLTTGIRLLRSDCWQSQYELTLALHESAADAAYLSGAYEQMEKLTQTVIQQAKTPLDQVGIYETKIQAYTAKNDVLGAIAIARQGMSKFGVVFPETPTPQDIQQALQETANLINGRDIAELVDLPVMVAAEKLAVTRIVANVAPAVYIADPNLFPLLVLSQVQASIEYGNAPFSAFCYGCYGILLSGILQDIETADRVGNLALALTDKFNISDIKPTVFYVVGAFITYLKSPLQKSLQLMLDGYKIALETGNVYYVGFNTKDICQYSYFLGRELNSLEEDIQAYCHVLENFKQGTTLNYCRIFWQTVLNLLGKAENPCIITGEALNEAEFVNQLVQANELTGLHYFFLHKLILCYLFENLSQAVETAAQAREYLVAGTGYATVPMFYFYDSLTALAEYRTATAYRRETLLERVTENQEKMQTWAYHAPMNYLHKFELVKAEECRVLGQMAQAVDHYDRAIAQAKANKYIQEEALANELAARFYLEWNKEAIAQIYLENAYYTYLSWGAIAKVNQLERQYSQLLLKVFQQDETTSSTLTTTIGFNQSSSTGTEALDLATVMKASHALAGEIELEKLLTTLMQVVIENAGADKSVLLLLQEDNWVVVAQKTSQAIFEEEQFLPHPTPTDENLGIINLHSLPLSASQDVPKAVVNYVSRTTETLVLDDARKETTFANDPYIILWQPKSLLCTPIHNRGQLIGILYLENSLTTGAFTQNRLEVLRLLTAQAAISLQNAMLYNNLAVAKAQLEDYNHTLEQKVEQRTLELNDKNQHLSETLEELQHTQSQLIQTEKMSSLGQMVAGVAHEINNPINFIYGNLTYTNEYCQDLLHLVERYQHYYPQPFVEIQEELEAIDLNFLKSDLQKLLQSMKVGADRIRQIVLSLRNFSRLDEAEMKSVNLHEGIDSTLLILHHRLEEKAHRPGIDVIKEYAQLPEVSCYASQINQVFMNILNNAIDALDSSFTTEERQTKIPTIQIRTKMTDADTVTIQIADNGPGMCDEVKQRLFDPFFTTKPIGTGTGLGLSISHSIVEKHGGRLSVISESGKGAEFSLSIPLHNTVEQGAGGKGNGKRAN</sequence>
<dbReference type="GO" id="GO:0000155">
    <property type="term" value="F:phosphorelay sensor kinase activity"/>
    <property type="evidence" value="ECO:0007669"/>
    <property type="project" value="InterPro"/>
</dbReference>
<name>B2ITI9_NOSP7</name>
<reference evidence="10" key="1">
    <citation type="submission" date="2008-04" db="EMBL/GenBank/DDBJ databases">
        <title>Complete sequence of chromosome of Nostoc punctiforme ATCC 29133.</title>
        <authorList>
            <consortium name="US DOE Joint Genome Institute"/>
            <person name="Copeland A."/>
            <person name="Lucas S."/>
            <person name="Lapidus A."/>
            <person name="Glavina del Rio T."/>
            <person name="Dalin E."/>
            <person name="Tice H."/>
            <person name="Pitluck S."/>
            <person name="Chain P."/>
            <person name="Malfatti S."/>
            <person name="Shin M."/>
            <person name="Vergez L."/>
            <person name="Schmutz J."/>
            <person name="Larimer F."/>
            <person name="Land M."/>
            <person name="Hauser L."/>
            <person name="Kyrpides N."/>
            <person name="Kim E."/>
            <person name="Meeks J.C."/>
            <person name="Elhai J."/>
            <person name="Campbell E.L."/>
            <person name="Thiel T."/>
            <person name="Longmire J."/>
            <person name="Potts M."/>
            <person name="Atlas R."/>
        </authorList>
    </citation>
    <scope>NUCLEOTIDE SEQUENCE [LARGE SCALE GENOMIC DNA]</scope>
    <source>
        <strain evidence="10">ATCC 29133 / PCC 73102</strain>
    </source>
</reference>
<dbReference type="SMART" id="SM00387">
    <property type="entry name" value="HATPase_c"/>
    <property type="match status" value="1"/>
</dbReference>
<evidence type="ECO:0000259" key="7">
    <source>
        <dbReference type="PROSITE" id="PS50011"/>
    </source>
</evidence>
<dbReference type="SMART" id="SM00065">
    <property type="entry name" value="GAF"/>
    <property type="match status" value="1"/>
</dbReference>
<dbReference type="eggNOG" id="COG0515">
    <property type="taxonomic scope" value="Bacteria"/>
</dbReference>
<dbReference type="OrthoDB" id="573511at2"/>
<keyword evidence="4 9" id="KW-0808">Transferase</keyword>
<keyword evidence="10" id="KW-1185">Reference proteome</keyword>
<dbReference type="Gene3D" id="1.10.510.10">
    <property type="entry name" value="Transferase(Phosphotransferase) domain 1"/>
    <property type="match status" value="1"/>
</dbReference>